<dbReference type="PANTHER" id="PTHR42693">
    <property type="entry name" value="ARYLSULFATASE FAMILY MEMBER"/>
    <property type="match status" value="1"/>
</dbReference>
<evidence type="ECO:0000313" key="4">
    <source>
        <dbReference type="EMBL" id="ABZ69374.1"/>
    </source>
</evidence>
<gene>
    <name evidence="4" type="ordered locus">Caul_0237</name>
</gene>
<dbReference type="STRING" id="366602.Caul_0237"/>
<protein>
    <submittedName>
        <fullName evidence="4">Sulfatase</fullName>
    </submittedName>
</protein>
<name>B0T3D9_CAUSK</name>
<dbReference type="InterPro" id="IPR017850">
    <property type="entry name" value="Alkaline_phosphatase_core_sf"/>
</dbReference>
<evidence type="ECO:0000256" key="1">
    <source>
        <dbReference type="ARBA" id="ARBA00008779"/>
    </source>
</evidence>
<dbReference type="SUPFAM" id="SSF53649">
    <property type="entry name" value="Alkaline phosphatase-like"/>
    <property type="match status" value="1"/>
</dbReference>
<organism evidence="4">
    <name type="scientific">Caulobacter sp. (strain K31)</name>
    <dbReference type="NCBI Taxonomy" id="366602"/>
    <lineage>
        <taxon>Bacteria</taxon>
        <taxon>Pseudomonadati</taxon>
        <taxon>Pseudomonadota</taxon>
        <taxon>Alphaproteobacteria</taxon>
        <taxon>Caulobacterales</taxon>
        <taxon>Caulobacteraceae</taxon>
        <taxon>Caulobacter</taxon>
    </lineage>
</organism>
<dbReference type="OrthoDB" id="9795675at2"/>
<keyword evidence="2" id="KW-0378">Hydrolase</keyword>
<evidence type="ECO:0000259" key="3">
    <source>
        <dbReference type="Pfam" id="PF00884"/>
    </source>
</evidence>
<evidence type="ECO:0000256" key="2">
    <source>
        <dbReference type="ARBA" id="ARBA00022801"/>
    </source>
</evidence>
<reference evidence="4" key="1">
    <citation type="submission" date="2008-01" db="EMBL/GenBank/DDBJ databases">
        <title>Complete sequence of chromosome of Caulobacter sp. K31.</title>
        <authorList>
            <consortium name="US DOE Joint Genome Institute"/>
            <person name="Copeland A."/>
            <person name="Lucas S."/>
            <person name="Lapidus A."/>
            <person name="Barry K."/>
            <person name="Glavina del Rio T."/>
            <person name="Dalin E."/>
            <person name="Tice H."/>
            <person name="Pitluck S."/>
            <person name="Bruce D."/>
            <person name="Goodwin L."/>
            <person name="Thompson L.S."/>
            <person name="Brettin T."/>
            <person name="Detter J.C."/>
            <person name="Han C."/>
            <person name="Schmutz J."/>
            <person name="Larimer F."/>
            <person name="Land M."/>
            <person name="Hauser L."/>
            <person name="Kyrpides N."/>
            <person name="Kim E."/>
            <person name="Stephens C."/>
            <person name="Richardson P."/>
        </authorList>
    </citation>
    <scope>NUCLEOTIDE SEQUENCE [LARGE SCALE GENOMIC DNA]</scope>
    <source>
        <strain evidence="4">K31</strain>
    </source>
</reference>
<dbReference type="KEGG" id="cak:Caul_0237"/>
<dbReference type="Gene3D" id="3.40.720.10">
    <property type="entry name" value="Alkaline Phosphatase, subunit A"/>
    <property type="match status" value="1"/>
</dbReference>
<comment type="similarity">
    <text evidence="1">Belongs to the sulfatase family.</text>
</comment>
<dbReference type="PANTHER" id="PTHR42693:SF53">
    <property type="entry name" value="ENDO-4-O-SULFATASE"/>
    <property type="match status" value="1"/>
</dbReference>
<accession>B0T3D9</accession>
<dbReference type="Pfam" id="PF00884">
    <property type="entry name" value="Sulfatase"/>
    <property type="match status" value="1"/>
</dbReference>
<dbReference type="eggNOG" id="COG3119">
    <property type="taxonomic scope" value="Bacteria"/>
</dbReference>
<dbReference type="EMBL" id="CP000927">
    <property type="protein sequence ID" value="ABZ69374.1"/>
    <property type="molecule type" value="Genomic_DNA"/>
</dbReference>
<feature type="domain" description="Sulfatase N-terminal" evidence="3">
    <location>
        <begin position="7"/>
        <end position="489"/>
    </location>
</feature>
<dbReference type="InterPro" id="IPR050738">
    <property type="entry name" value="Sulfatase"/>
</dbReference>
<dbReference type="HOGENOM" id="CLU_006332_5_0_5"/>
<sequence>MTQASRPNILLITCDQYRFPRFSYGADAGFSEPLKRILGFQREDDAQNPYAPYFPGLLALRQNAALLRNHTIAASACTPSRAVIYTGQYGTKTGVTQTDGLFKSGDSYNFPWLAADGIPTLGTWMREAGYSTHYFGKWHVSNPPEHSLDRYGFDDWEESYPEPHGAAINNLGVYRDAGFTDQACAFIRRKALALNYNRAQAVEQARDPYAAGPDADNIPPWFAVASFTNPHDIATYPAVIAQALPTPDNSGTQSIFGPLTVPLQGQKTPPPTAGTIQIALNALGFPQDCAKPSPTQNESLADKPSCQRDYAYKVGLALNAKTGFNIVNTVGSKLHDQFPNLSETPDLARRAAVQQALKGTIPFQLSDDPDGYALQFLQLYGWLHAVVDTHVTAVLKTLEETGQADNTIVIFLADHGEYAAAHGMMIEKWHTAYQEALHVPVVVRFPPSTKVVENEPGTGEGPLGFTPRQIDALTSHIDILPTVLGLAGVTPDQRTTIAERLGRHRPTPPLPGVDLSGLLKGEIHAVIEPDGRERQGVLFITDDEITAPSASNDDPANLKCDKEFEVYRQVVETVNDQHRLLNLAPGSVRQPNHVRCVRTLRHKLSRYFDPSGEAAEEWEMYDLERDPNEAVNLVRVASPLTARTDLPSPFVTAEVQAEADQLAKLLAELEARDL</sequence>
<dbReference type="InterPro" id="IPR000917">
    <property type="entry name" value="Sulfatase_N"/>
</dbReference>
<dbReference type="AlphaFoldDB" id="B0T3D9"/>
<dbReference type="GO" id="GO:0004065">
    <property type="term" value="F:arylsulfatase activity"/>
    <property type="evidence" value="ECO:0007669"/>
    <property type="project" value="TreeGrafter"/>
</dbReference>
<proteinExistence type="inferred from homology"/>